<keyword evidence="2" id="KW-1185">Reference proteome</keyword>
<dbReference type="GO" id="GO:0016740">
    <property type="term" value="F:transferase activity"/>
    <property type="evidence" value="ECO:0007669"/>
    <property type="project" value="UniProtKB-KW"/>
</dbReference>
<dbReference type="SMART" id="SM00450">
    <property type="entry name" value="RHOD"/>
    <property type="match status" value="3"/>
</dbReference>
<evidence type="ECO:0000313" key="1">
    <source>
        <dbReference type="EMBL" id="QEP33369.1"/>
    </source>
</evidence>
<protein>
    <submittedName>
        <fullName evidence="1">Putative rhodanese-related sulfurtransferase (Multiple rhodanese domains)</fullName>
    </submittedName>
</protein>
<dbReference type="Proteomes" id="UP000322726">
    <property type="component" value="Chromosome"/>
</dbReference>
<dbReference type="Gene3D" id="3.40.250.10">
    <property type="entry name" value="Rhodanese-like domain"/>
    <property type="match status" value="3"/>
</dbReference>
<reference evidence="1" key="2">
    <citation type="submission" date="2019-09" db="EMBL/GenBank/DDBJ databases">
        <title>Taxonomic note: a critical rebuttal of the proposed division of the genus Arcobacter into six genera, emended descriptions of Arcobacter anaerophilus and the genus Arcobacter, and an assessment of genus-level boundaries for Epsilonproteobacteria using in silico genomic comparator tools.</title>
        <authorList>
            <person name="On S.L.W."/>
            <person name="Miller W.G."/>
            <person name="Biggs P."/>
            <person name="Cornelius A."/>
            <person name="Vandamme P."/>
        </authorList>
    </citation>
    <scope>NUCLEOTIDE SEQUENCE [LARGE SCALE GENOMIC DNA]</scope>
    <source>
        <strain evidence="1">LMG 26638</strain>
    </source>
</reference>
<dbReference type="SUPFAM" id="SSF52821">
    <property type="entry name" value="Rhodanese/Cell cycle control phosphatase"/>
    <property type="match status" value="3"/>
</dbReference>
<dbReference type="RefSeq" id="WP_130232343.1">
    <property type="nucleotide sequence ID" value="NZ_BMEF01000001.1"/>
</dbReference>
<dbReference type="AlphaFoldDB" id="A0A5C2H4N9"/>
<keyword evidence="1" id="KW-0808">Transferase</keyword>
<dbReference type="EMBL" id="CP035928">
    <property type="protein sequence ID" value="QEP33369.1"/>
    <property type="molecule type" value="Genomic_DNA"/>
</dbReference>
<dbReference type="InterPro" id="IPR050229">
    <property type="entry name" value="GlpE_sulfurtransferase"/>
</dbReference>
<dbReference type="KEGG" id="apai:APAC_0199"/>
<dbReference type="PANTHER" id="PTHR43031:SF7">
    <property type="entry name" value="NITRIC OXIDE REDUCTASE FLRD-NAD(+) REDUCTASE"/>
    <property type="match status" value="1"/>
</dbReference>
<gene>
    <name evidence="1" type="ORF">APAC_0199</name>
</gene>
<dbReference type="PROSITE" id="PS50206">
    <property type="entry name" value="RHODANESE_3"/>
    <property type="match status" value="3"/>
</dbReference>
<reference evidence="1" key="1">
    <citation type="submission" date="2019-09" db="EMBL/GenBank/DDBJ databases">
        <title>Complete genome sequencing of four Arcobacter species reveals a diverse suite of mobile elements.</title>
        <authorList>
            <person name="Miller W.G."/>
            <person name="Yee E."/>
            <person name="Bono J.L."/>
        </authorList>
    </citation>
    <scope>NUCLEOTIDE SEQUENCE [LARGE SCALE GENOMIC DNA]</scope>
    <source>
        <strain evidence="1">LMG 26638</strain>
    </source>
</reference>
<proteinExistence type="predicted"/>
<name>A0A5C2H4N9_9BACT</name>
<dbReference type="Pfam" id="PF00581">
    <property type="entry name" value="Rhodanese"/>
    <property type="match status" value="3"/>
</dbReference>
<dbReference type="PANTHER" id="PTHR43031">
    <property type="entry name" value="FAD-DEPENDENT OXIDOREDUCTASE"/>
    <property type="match status" value="1"/>
</dbReference>
<dbReference type="OrthoDB" id="9789585at2"/>
<evidence type="ECO:0000313" key="2">
    <source>
        <dbReference type="Proteomes" id="UP000322726"/>
    </source>
</evidence>
<sequence length="398" mass="43988">MKSKLLSSVLVSGLLIVGAGNLLANENGNLTKPSEKVQLLINKYQLKIVDYDYVKNKIGKGTINTSKIILIDARPNKKFKAGTIPTSINIPDTEYDKYKDQLKDISKDKELIVYCGGWNCGKSPKLANMLKKDGFKNVKLYQAGEPEWNKKDYLEVDIAVVKSAQEKNSALLVDARPYKKYLSETIPGAISIPDTELDKYIGRFPSNKEEKIIVFCGGYKCVKSHVVSDKLISLGYKNVSVFAGGEPLWKEKGYGTTKSTSSVKKEETNTSNKFSKNGAKLGVDEGSIDGEWLYEFIKKGEVPEFIQIVDVTAPDEFKSGHIKGAINIHAEKLSAKELVAKLPKGKTIVFNCTAGGRSIDAWTKINNAKMDVSEIFYFDANIDCKGNDCKIEVNEPIG</sequence>
<dbReference type="InterPro" id="IPR001763">
    <property type="entry name" value="Rhodanese-like_dom"/>
</dbReference>
<accession>A0A5C2H4N9</accession>
<dbReference type="CDD" id="cd00158">
    <property type="entry name" value="RHOD"/>
    <property type="match status" value="3"/>
</dbReference>
<dbReference type="InterPro" id="IPR036873">
    <property type="entry name" value="Rhodanese-like_dom_sf"/>
</dbReference>
<organism evidence="1 2">
    <name type="scientific">Malaciobacter pacificus</name>
    <dbReference type="NCBI Taxonomy" id="1080223"/>
    <lineage>
        <taxon>Bacteria</taxon>
        <taxon>Pseudomonadati</taxon>
        <taxon>Campylobacterota</taxon>
        <taxon>Epsilonproteobacteria</taxon>
        <taxon>Campylobacterales</taxon>
        <taxon>Arcobacteraceae</taxon>
        <taxon>Malaciobacter</taxon>
    </lineage>
</organism>